<dbReference type="RefSeq" id="WP_074835044.1">
    <property type="nucleotide sequence ID" value="NZ_CATLQZ010000001.1"/>
</dbReference>
<dbReference type="InterPro" id="IPR022488">
    <property type="entry name" value="PPK2-related"/>
</dbReference>
<keyword evidence="2 4" id="KW-0808">Transferase</keyword>
<dbReference type="PIRSF" id="PIRSF028756">
    <property type="entry name" value="PPK2_prd"/>
    <property type="match status" value="1"/>
</dbReference>
<dbReference type="NCBIfam" id="TIGR03707">
    <property type="entry name" value="PPK2_P_aer"/>
    <property type="match status" value="1"/>
</dbReference>
<comment type="function">
    <text evidence="4">Uses inorganic polyphosphate (polyP) as a donor to convert GDP to GTP or ADP to ATP.</text>
</comment>
<comment type="subunit">
    <text evidence="4">Homotetramer.</text>
</comment>
<protein>
    <recommendedName>
        <fullName evidence="4">ADP/GDP-polyphosphate phosphotransferase</fullName>
        <ecNumber evidence="4">2.7.4.-</ecNumber>
    </recommendedName>
    <alternativeName>
        <fullName evidence="4">Polyphosphate kinase PPK2</fullName>
    </alternativeName>
</protein>
<dbReference type="EMBL" id="FNYY01000002">
    <property type="protein sequence ID" value="SEI82821.1"/>
    <property type="molecule type" value="Genomic_DNA"/>
</dbReference>
<dbReference type="EC" id="2.7.4.-" evidence="4"/>
<comment type="similarity">
    <text evidence="1 4">Belongs to the polyphosphate kinase 2 (PPK2) family. Class I subfamily.</text>
</comment>
<keyword evidence="7" id="KW-1185">Reference proteome</keyword>
<sequence>MAQPFDGAISTYFENEAPKPIRDAIRRAEKGEMLSEGYPYSDRMPRKAYDKAMKALQIELVKLQAWAKDSGARVAVVFEGRDAAGKGGTIKRFRENLNPRVAQVVALSKPSDREAGQWYFQRYVTRLPTAGEIVLFDRSWYNRAVVEKVFDFCTEAQRAHFFQQVPDFEKMLLDDGIILIKLWLNVGRAEQLRRFLSRESDPLKHWKLSWIDVEGLKRWDAYTAAIAETFERSHTGIAPWTVVRSDDKRRARINAIRAVLHRIDYANKDAAAIGAVDPLIAGGPDLWQARAQDA</sequence>
<dbReference type="Pfam" id="PF03976">
    <property type="entry name" value="PPK2"/>
    <property type="match status" value="1"/>
</dbReference>
<gene>
    <name evidence="6" type="ORF">SAMN04487940_102140</name>
</gene>
<evidence type="ECO:0000256" key="4">
    <source>
        <dbReference type="RuleBase" id="RU369062"/>
    </source>
</evidence>
<feature type="domain" description="Polyphosphate kinase-2-related" evidence="5">
    <location>
        <begin position="46"/>
        <end position="269"/>
    </location>
</feature>
<accession>A0A975W7C6</accession>
<evidence type="ECO:0000313" key="6">
    <source>
        <dbReference type="EMBL" id="SEI82821.1"/>
    </source>
</evidence>
<keyword evidence="3 4" id="KW-0418">Kinase</keyword>
<dbReference type="InterPro" id="IPR027417">
    <property type="entry name" value="P-loop_NTPase"/>
</dbReference>
<comment type="caution">
    <text evidence="6">The sequence shown here is derived from an EMBL/GenBank/DDBJ whole genome shotgun (WGS) entry which is preliminary data.</text>
</comment>
<evidence type="ECO:0000259" key="5">
    <source>
        <dbReference type="Pfam" id="PF03976"/>
    </source>
</evidence>
<dbReference type="AlphaFoldDB" id="A0A975W7C6"/>
<dbReference type="PANTHER" id="PTHR34383">
    <property type="entry name" value="POLYPHOSPHATE:AMP PHOSPHOTRANSFERASE-RELATED"/>
    <property type="match status" value="1"/>
</dbReference>
<dbReference type="InterPro" id="IPR016898">
    <property type="entry name" value="Polyphosphate_phosphotransfera"/>
</dbReference>
<evidence type="ECO:0000256" key="1">
    <source>
        <dbReference type="ARBA" id="ARBA00009924"/>
    </source>
</evidence>
<dbReference type="InterPro" id="IPR022486">
    <property type="entry name" value="PPK2_PA0141"/>
</dbReference>
<dbReference type="Proteomes" id="UP000182932">
    <property type="component" value="Unassembled WGS sequence"/>
</dbReference>
<dbReference type="GO" id="GO:0008976">
    <property type="term" value="F:polyphosphate kinase activity"/>
    <property type="evidence" value="ECO:0007669"/>
    <property type="project" value="UniProtKB-UniRule"/>
</dbReference>
<proteinExistence type="inferred from homology"/>
<dbReference type="GeneID" id="80817011"/>
<evidence type="ECO:0000313" key="7">
    <source>
        <dbReference type="Proteomes" id="UP000182932"/>
    </source>
</evidence>
<reference evidence="6 7" key="1">
    <citation type="submission" date="2016-10" db="EMBL/GenBank/DDBJ databases">
        <authorList>
            <person name="Varghese N."/>
            <person name="Submissions S."/>
        </authorList>
    </citation>
    <scope>NUCLEOTIDE SEQUENCE [LARGE SCALE GENOMIC DNA]</scope>
    <source>
        <strain evidence="6 7">FF3</strain>
    </source>
</reference>
<dbReference type="GO" id="GO:0006793">
    <property type="term" value="P:phosphorus metabolic process"/>
    <property type="evidence" value="ECO:0007669"/>
    <property type="project" value="InterPro"/>
</dbReference>
<dbReference type="Gene3D" id="3.40.50.300">
    <property type="entry name" value="P-loop containing nucleotide triphosphate hydrolases"/>
    <property type="match status" value="1"/>
</dbReference>
<evidence type="ECO:0000256" key="2">
    <source>
        <dbReference type="ARBA" id="ARBA00022679"/>
    </source>
</evidence>
<dbReference type="SUPFAM" id="SSF52540">
    <property type="entry name" value="P-loop containing nucleoside triphosphate hydrolases"/>
    <property type="match status" value="1"/>
</dbReference>
<organism evidence="6 7">
    <name type="scientific">Marinovum algicola</name>
    <dbReference type="NCBI Taxonomy" id="42444"/>
    <lineage>
        <taxon>Bacteria</taxon>
        <taxon>Pseudomonadati</taxon>
        <taxon>Pseudomonadota</taxon>
        <taxon>Alphaproteobacteria</taxon>
        <taxon>Rhodobacterales</taxon>
        <taxon>Roseobacteraceae</taxon>
        <taxon>Marinovum</taxon>
    </lineage>
</organism>
<evidence type="ECO:0000256" key="3">
    <source>
        <dbReference type="ARBA" id="ARBA00022777"/>
    </source>
</evidence>
<dbReference type="PANTHER" id="PTHR34383:SF1">
    <property type="entry name" value="ADP-POLYPHOSPHATE PHOSPHOTRANSFERASE"/>
    <property type="match status" value="1"/>
</dbReference>
<name>A0A975W7C6_9RHOB</name>